<reference evidence="13 14" key="1">
    <citation type="submission" date="2017-10" db="EMBL/GenBank/DDBJ databases">
        <title>Comparative genomics in systemic dimorphic fungi from Ajellomycetaceae.</title>
        <authorList>
            <person name="Munoz J.F."/>
            <person name="Mcewen J.G."/>
            <person name="Clay O.K."/>
            <person name="Cuomo C.A."/>
        </authorList>
    </citation>
    <scope>NUCLEOTIDE SEQUENCE [LARGE SCALE GENOMIC DNA]</scope>
    <source>
        <strain evidence="13 14">UAMH7299</strain>
    </source>
</reference>
<dbReference type="PANTHER" id="PTHR43512">
    <property type="entry name" value="TRANSLATION FACTOR GUF1-RELATED"/>
    <property type="match status" value="1"/>
</dbReference>
<feature type="binding site" evidence="10">
    <location>
        <begin position="73"/>
        <end position="80"/>
    </location>
    <ligand>
        <name>GTP</name>
        <dbReference type="ChEBI" id="CHEBI:37565"/>
    </ligand>
</feature>
<dbReference type="Pfam" id="PF06421">
    <property type="entry name" value="LepA_C"/>
    <property type="match status" value="1"/>
</dbReference>
<dbReference type="EMBL" id="PDNA01000087">
    <property type="protein sequence ID" value="PGH14964.1"/>
    <property type="molecule type" value="Genomic_DNA"/>
</dbReference>
<name>A0A2B7XT74_POLH7</name>
<dbReference type="HAMAP" id="MF_00071">
    <property type="entry name" value="LepA"/>
    <property type="match status" value="1"/>
</dbReference>
<dbReference type="NCBIfam" id="TIGR00231">
    <property type="entry name" value="small_GTP"/>
    <property type="match status" value="1"/>
</dbReference>
<dbReference type="InterPro" id="IPR035654">
    <property type="entry name" value="LepA_IV"/>
</dbReference>
<keyword evidence="2 10" id="KW-0547">Nucleotide-binding</keyword>
<dbReference type="PROSITE" id="PS00301">
    <property type="entry name" value="G_TR_1"/>
    <property type="match status" value="1"/>
</dbReference>
<comment type="function">
    <text evidence="10">Promotes mitochondrial protein synthesis. May act as a fidelity factor of the translation reaction, by catalyzing a one-codon backward translocation of tRNAs on improperly translocated ribosomes. Binds to mitochondrial ribosomes in a GTP-dependent manner.</text>
</comment>
<evidence type="ECO:0000256" key="11">
    <source>
        <dbReference type="SAM" id="MobiDB-lite"/>
    </source>
</evidence>
<dbReference type="Gene3D" id="3.30.70.2570">
    <property type="entry name" value="Elongation factor 4, C-terminal domain"/>
    <property type="match status" value="1"/>
</dbReference>
<evidence type="ECO:0000259" key="12">
    <source>
        <dbReference type="PROSITE" id="PS51722"/>
    </source>
</evidence>
<comment type="catalytic activity">
    <reaction evidence="10">
        <text>GTP + H2O = GDP + phosphate + H(+)</text>
        <dbReference type="Rhea" id="RHEA:19669"/>
        <dbReference type="ChEBI" id="CHEBI:15377"/>
        <dbReference type="ChEBI" id="CHEBI:15378"/>
        <dbReference type="ChEBI" id="CHEBI:37565"/>
        <dbReference type="ChEBI" id="CHEBI:43474"/>
        <dbReference type="ChEBI" id="CHEBI:58189"/>
        <dbReference type="EC" id="3.6.5.n1"/>
    </reaction>
</comment>
<dbReference type="FunFam" id="3.30.70.2570:FF:000001">
    <property type="entry name" value="Translation factor GUF1, mitochondrial"/>
    <property type="match status" value="1"/>
</dbReference>
<dbReference type="OrthoDB" id="1074at2759"/>
<dbReference type="InterPro" id="IPR031157">
    <property type="entry name" value="G_TR_CS"/>
</dbReference>
<dbReference type="CDD" id="cd03709">
    <property type="entry name" value="lepA_C"/>
    <property type="match status" value="1"/>
</dbReference>
<evidence type="ECO:0000256" key="3">
    <source>
        <dbReference type="ARBA" id="ARBA00022792"/>
    </source>
</evidence>
<dbReference type="PRINTS" id="PR00315">
    <property type="entry name" value="ELONGATNFCT"/>
</dbReference>
<protein>
    <submittedName>
        <fullName evidence="13">Translation factor GUF1, mitochondrial</fullName>
    </submittedName>
</protein>
<dbReference type="InterPro" id="IPR005225">
    <property type="entry name" value="Small_GTP-bd"/>
</dbReference>
<dbReference type="FunFam" id="3.30.70.870:FF:000004">
    <property type="entry name" value="Translation factor GUF1, mitochondrial"/>
    <property type="match status" value="1"/>
</dbReference>
<dbReference type="CDD" id="cd03699">
    <property type="entry name" value="EF4_II"/>
    <property type="match status" value="1"/>
</dbReference>
<dbReference type="InterPro" id="IPR027417">
    <property type="entry name" value="P-loop_NTPase"/>
</dbReference>
<dbReference type="SUPFAM" id="SSF52540">
    <property type="entry name" value="P-loop containing nucleoside triphosphate hydrolases"/>
    <property type="match status" value="1"/>
</dbReference>
<dbReference type="STRING" id="1447883.A0A2B7XT74"/>
<evidence type="ECO:0000256" key="1">
    <source>
        <dbReference type="ARBA" id="ARBA00005454"/>
    </source>
</evidence>
<gene>
    <name evidence="13" type="ORF">AJ80_05727</name>
</gene>
<proteinExistence type="inferred from homology"/>
<dbReference type="GO" id="GO:0005743">
    <property type="term" value="C:mitochondrial inner membrane"/>
    <property type="evidence" value="ECO:0007669"/>
    <property type="project" value="UniProtKB-SubCell"/>
</dbReference>
<organism evidence="13 14">
    <name type="scientific">Polytolypa hystricis (strain UAMH7299)</name>
    <dbReference type="NCBI Taxonomy" id="1447883"/>
    <lineage>
        <taxon>Eukaryota</taxon>
        <taxon>Fungi</taxon>
        <taxon>Dikarya</taxon>
        <taxon>Ascomycota</taxon>
        <taxon>Pezizomycotina</taxon>
        <taxon>Eurotiomycetes</taxon>
        <taxon>Eurotiomycetidae</taxon>
        <taxon>Onygenales</taxon>
        <taxon>Onygenales incertae sedis</taxon>
        <taxon>Polytolypa</taxon>
    </lineage>
</organism>
<feature type="region of interest" description="Disordered" evidence="11">
    <location>
        <begin position="16"/>
        <end position="39"/>
    </location>
</feature>
<comment type="similarity">
    <text evidence="1">Belongs to the TRAFAC class translation factor GTPase superfamily. Classic translation factor GTPase family. LepA subfamily.</text>
</comment>
<keyword evidence="6" id="KW-0809">Transit peptide</keyword>
<dbReference type="GO" id="GO:0045727">
    <property type="term" value="P:positive regulation of translation"/>
    <property type="evidence" value="ECO:0007669"/>
    <property type="project" value="UniProtKB-UniRule"/>
</dbReference>
<evidence type="ECO:0000256" key="6">
    <source>
        <dbReference type="ARBA" id="ARBA00022946"/>
    </source>
</evidence>
<evidence type="ECO:0000256" key="5">
    <source>
        <dbReference type="ARBA" id="ARBA00022917"/>
    </source>
</evidence>
<dbReference type="Pfam" id="PF00679">
    <property type="entry name" value="EFG_C"/>
    <property type="match status" value="1"/>
</dbReference>
<dbReference type="SUPFAM" id="SSF50447">
    <property type="entry name" value="Translation proteins"/>
    <property type="match status" value="1"/>
</dbReference>
<dbReference type="NCBIfam" id="TIGR01393">
    <property type="entry name" value="lepA"/>
    <property type="match status" value="1"/>
</dbReference>
<sequence length="662" mass="73917">MRGCLQSVRWLTAAARPPSGLSRSSPFPSPSSFRSFTTSLPRLAQPNRKPVSDLERRIAEIPIERFRNFCIVAHVDHGKSTLSDRLLELTGTIRPGENKQVLDKLDVERERGITVKAQTCSMIYNHNGEDYLLHLIDTPGHVDFRAEVSRSYASCGGALLLVDASQGVQAQTVANFYLAFAQGLQLVPVINKVDLPSADPERALEQMKETFELDPKKAVLVSAKTGLNVGALLPAVVEQIPAPVGDRTKPLRLLLVDSWYSAYKGVILLVRVFDGEIKAGDQVVSFATGLKYFVGEVGIMYPSETPQSVLRAGQVGYIYFNPGMKRSQEAKVGDTFTKVGSERLVKPLPGFEEPKSMVFVAAYPVDSSDFPHLEDSVNQLLLNDRSITVQKESSEALGAGFRLGFLGTLHCSVFEDRLRQEHGASIIITPPSVPCKVIWKEGKETIVTNPADFPDDDNVRMKVEELQEPYVLATLTFPEEYLGKIMELCESNRGEQKSLEFFTATQVILKYELPLAQLVDDFFGKLKGSTKGYASLDYEESSWRRSQIVKLQLLVNKEPVDAVSRVVHSSQVDRLGRQWVSKFKEHVDRQMFEVIIQAAVGRRVVARETIKPFRKDVLAKLHASDVSRRRKLLEKQKEGKKRMKSVGNVVIEHKAFQAFLAK</sequence>
<keyword evidence="7 10" id="KW-0496">Mitochondrion</keyword>
<dbReference type="GO" id="GO:0005759">
    <property type="term" value="C:mitochondrial matrix"/>
    <property type="evidence" value="ECO:0007669"/>
    <property type="project" value="UniProtKB-UniRule"/>
</dbReference>
<evidence type="ECO:0000256" key="4">
    <source>
        <dbReference type="ARBA" id="ARBA00022801"/>
    </source>
</evidence>
<dbReference type="Proteomes" id="UP000224634">
    <property type="component" value="Unassembled WGS sequence"/>
</dbReference>
<keyword evidence="8 10" id="KW-0342">GTP-binding</keyword>
<evidence type="ECO:0000313" key="13">
    <source>
        <dbReference type="EMBL" id="PGH14964.1"/>
    </source>
</evidence>
<dbReference type="PROSITE" id="PS51722">
    <property type="entry name" value="G_TR_2"/>
    <property type="match status" value="1"/>
</dbReference>
<dbReference type="InterPro" id="IPR006297">
    <property type="entry name" value="EF-4"/>
</dbReference>
<dbReference type="CDD" id="cd01890">
    <property type="entry name" value="LepA"/>
    <property type="match status" value="1"/>
</dbReference>
<dbReference type="Gene3D" id="2.40.30.10">
    <property type="entry name" value="Translation factors"/>
    <property type="match status" value="1"/>
</dbReference>
<dbReference type="InterPro" id="IPR009000">
    <property type="entry name" value="Transl_B-barrel_sf"/>
</dbReference>
<comment type="similarity">
    <text evidence="10">Belongs to the GTP-binding elongation factor family. LepA subfamily.</text>
</comment>
<dbReference type="Gene3D" id="3.30.70.240">
    <property type="match status" value="1"/>
</dbReference>
<feature type="binding site" evidence="10">
    <location>
        <begin position="137"/>
        <end position="141"/>
    </location>
    <ligand>
        <name>GTP</name>
        <dbReference type="ChEBI" id="CHEBI:37565"/>
    </ligand>
</feature>
<dbReference type="Pfam" id="PF00009">
    <property type="entry name" value="GTP_EFTU"/>
    <property type="match status" value="1"/>
</dbReference>
<comment type="subcellular location">
    <subcellularLocation>
        <location evidence="10">Mitochondrion inner membrane</location>
        <topology evidence="10">Peripheral membrane protein</topology>
        <orientation evidence="10">Matrix side</orientation>
    </subcellularLocation>
</comment>
<dbReference type="InterPro" id="IPR004161">
    <property type="entry name" value="EFTu-like_2"/>
</dbReference>
<dbReference type="Gene3D" id="3.40.50.300">
    <property type="entry name" value="P-loop containing nucleotide triphosphate hydrolases"/>
    <property type="match status" value="1"/>
</dbReference>
<dbReference type="InterPro" id="IPR038363">
    <property type="entry name" value="LepA_C_sf"/>
</dbReference>
<evidence type="ECO:0000256" key="10">
    <source>
        <dbReference type="HAMAP-Rule" id="MF_03137"/>
    </source>
</evidence>
<dbReference type="FunFam" id="3.30.70.240:FF:000007">
    <property type="entry name" value="Translation factor GUF1, mitochondrial"/>
    <property type="match status" value="1"/>
</dbReference>
<dbReference type="InterPro" id="IPR000795">
    <property type="entry name" value="T_Tr_GTP-bd_dom"/>
</dbReference>
<evidence type="ECO:0000313" key="14">
    <source>
        <dbReference type="Proteomes" id="UP000224634"/>
    </source>
</evidence>
<keyword evidence="5 10" id="KW-0648">Protein biosynthesis</keyword>
<accession>A0A2B7XT74</accession>
<dbReference type="AlphaFoldDB" id="A0A2B7XT74"/>
<dbReference type="GO" id="GO:0003924">
    <property type="term" value="F:GTPase activity"/>
    <property type="evidence" value="ECO:0007669"/>
    <property type="project" value="UniProtKB-UniRule"/>
</dbReference>
<dbReference type="Gene3D" id="3.30.70.870">
    <property type="entry name" value="Elongation Factor G (Translational Gtpase), domain 3"/>
    <property type="match status" value="1"/>
</dbReference>
<dbReference type="GO" id="GO:0006412">
    <property type="term" value="P:translation"/>
    <property type="evidence" value="ECO:0007669"/>
    <property type="project" value="UniProtKB-KW"/>
</dbReference>
<dbReference type="FunFam" id="2.40.30.10:FF:000015">
    <property type="entry name" value="Translation factor GUF1, mitochondrial"/>
    <property type="match status" value="1"/>
</dbReference>
<keyword evidence="9 10" id="KW-0472">Membrane</keyword>
<feature type="binding site" evidence="10">
    <location>
        <begin position="191"/>
        <end position="194"/>
    </location>
    <ligand>
        <name>GTP</name>
        <dbReference type="ChEBI" id="CHEBI:37565"/>
    </ligand>
</feature>
<dbReference type="SUPFAM" id="SSF54980">
    <property type="entry name" value="EF-G C-terminal domain-like"/>
    <property type="match status" value="2"/>
</dbReference>
<dbReference type="PANTHER" id="PTHR43512:SF7">
    <property type="entry name" value="TRANSLATION FACTOR GUF1, MITOCHONDRIAL"/>
    <property type="match status" value="1"/>
</dbReference>
<dbReference type="GO" id="GO:0005525">
    <property type="term" value="F:GTP binding"/>
    <property type="evidence" value="ECO:0007669"/>
    <property type="project" value="UniProtKB-UniRule"/>
</dbReference>
<dbReference type="CDD" id="cd16260">
    <property type="entry name" value="EF4_III"/>
    <property type="match status" value="1"/>
</dbReference>
<evidence type="ECO:0000256" key="8">
    <source>
        <dbReference type="ARBA" id="ARBA00023134"/>
    </source>
</evidence>
<comment type="caution">
    <text evidence="13">The sequence shown here is derived from an EMBL/GenBank/DDBJ whole genome shotgun (WGS) entry which is preliminary data.</text>
</comment>
<dbReference type="InterPro" id="IPR035647">
    <property type="entry name" value="EFG_III/V"/>
</dbReference>
<evidence type="ECO:0000256" key="9">
    <source>
        <dbReference type="ARBA" id="ARBA00023136"/>
    </source>
</evidence>
<dbReference type="GO" id="GO:0097177">
    <property type="term" value="F:mitochondrial ribosome binding"/>
    <property type="evidence" value="ECO:0007669"/>
    <property type="project" value="TreeGrafter"/>
</dbReference>
<keyword evidence="4 10" id="KW-0378">Hydrolase</keyword>
<dbReference type="InterPro" id="IPR013842">
    <property type="entry name" value="LepA_CTD"/>
</dbReference>
<dbReference type="FunFam" id="3.40.50.300:FF:000078">
    <property type="entry name" value="Elongation factor 4"/>
    <property type="match status" value="1"/>
</dbReference>
<feature type="domain" description="Tr-type G" evidence="12">
    <location>
        <begin position="64"/>
        <end position="244"/>
    </location>
</feature>
<dbReference type="Pfam" id="PF03144">
    <property type="entry name" value="GTP_EFTU_D2"/>
    <property type="match status" value="1"/>
</dbReference>
<keyword evidence="14" id="KW-1185">Reference proteome</keyword>
<evidence type="ECO:0000256" key="2">
    <source>
        <dbReference type="ARBA" id="ARBA00022741"/>
    </source>
</evidence>
<dbReference type="InterPro" id="IPR000640">
    <property type="entry name" value="EFG_V-like"/>
</dbReference>
<evidence type="ECO:0000256" key="7">
    <source>
        <dbReference type="ARBA" id="ARBA00023128"/>
    </source>
</evidence>
<keyword evidence="3 10" id="KW-0999">Mitochondrion inner membrane</keyword>